<dbReference type="InterPro" id="IPR014001">
    <property type="entry name" value="Helicase_ATP-bd"/>
</dbReference>
<dbReference type="InterPro" id="IPR001650">
    <property type="entry name" value="Helicase_C-like"/>
</dbReference>
<dbReference type="Pfam" id="PF00270">
    <property type="entry name" value="DEAD"/>
    <property type="match status" value="1"/>
</dbReference>
<evidence type="ECO:0000256" key="1">
    <source>
        <dbReference type="ARBA" id="ARBA00022741"/>
    </source>
</evidence>
<dbReference type="OrthoDB" id="10256233at2759"/>
<keyword evidence="1" id="KW-0547">Nucleotide-binding</keyword>
<dbReference type="GO" id="GO:0005524">
    <property type="term" value="F:ATP binding"/>
    <property type="evidence" value="ECO:0007669"/>
    <property type="project" value="UniProtKB-KW"/>
</dbReference>
<dbReference type="Gene3D" id="3.40.50.300">
    <property type="entry name" value="P-loop containing nucleotide triphosphate hydrolases"/>
    <property type="match status" value="2"/>
</dbReference>
<feature type="region of interest" description="Disordered" evidence="6">
    <location>
        <begin position="26"/>
        <end position="46"/>
    </location>
</feature>
<dbReference type="eggNOG" id="KOG0335">
    <property type="taxonomic scope" value="Eukaryota"/>
</dbReference>
<keyword evidence="4" id="KW-0067">ATP-binding</keyword>
<dbReference type="OMA" id="HSTIDFI"/>
<dbReference type="InterPro" id="IPR027417">
    <property type="entry name" value="P-loop_NTPase"/>
</dbReference>
<sequence>MMLIGRSIRSSMGFCLCATRGYSSGPRPKKLRYPKKNASSYASSGKKSMKLARTVAPSTALKTRVLRTGKINHKNKRTNSASSKNSDEPKSFKYGEFGGLKEVSETDIQKDISIIEKIDNFDALKILPIVRDSIRSIIANESSFKSSEPGKTAMTKDDIKPSPVQILAIRKLAKKLMEPKLQLHAIAAETGSGKTMAYLIPLLDYLKRVEIETPDVWEKLKDRSIIRSVILVPTHELVQQVYDTILQTEQSLNLHTYKWSSGTSHEEFLAKLKDRIDILVTTPAKLLSLFKIRMISRPDKILSQVKFVVLDEADTLLDRSWVEDTHEIIKRMPNTNHLLFCSATIPNEFNKTITRLFPSVTPIVTPRLHKLPQALNFKIINASLNPFKGSKMKALAQILYAIANDGTEPGYEKRSIIFVNEKKHVSKVVELLNEQYGHNAIALTGDDKPDERIKKLESFMSAPKLLKGVTPIAEEGDDTKPTEMKIPNSNITIGSIENEHISGNNKSVNKILKLLVTTDLMARGLNFQGIKNVILYDVPKTSIDLVHRAGRTGRMKQRGRVFMIIDKKTKSWAKAIPLILRKNKSLT</sequence>
<dbReference type="Proteomes" id="UP000001640">
    <property type="component" value="Chromosome 4"/>
</dbReference>
<dbReference type="GO" id="GO:1902775">
    <property type="term" value="P:mitochondrial large ribosomal subunit assembly"/>
    <property type="evidence" value="ECO:0007669"/>
    <property type="project" value="EnsemblFungi"/>
</dbReference>
<dbReference type="HOGENOM" id="CLU_003041_18_0_1"/>
<keyword evidence="10" id="KW-1185">Reference proteome</keyword>
<feature type="domain" description="Helicase ATP-binding" evidence="7">
    <location>
        <begin position="175"/>
        <end position="363"/>
    </location>
</feature>
<dbReference type="PANTHER" id="PTHR47959">
    <property type="entry name" value="ATP-DEPENDENT RNA HELICASE RHLE-RELATED"/>
    <property type="match status" value="1"/>
</dbReference>
<reference evidence="9 10" key="1">
    <citation type="journal article" date="2011" name="Proc. Natl. Acad. Sci. U.S.A.">
        <title>Evolutionary erosion of yeast sex chromosomes by mating-type switching accidents.</title>
        <authorList>
            <person name="Gordon J.L."/>
            <person name="Armisen D."/>
            <person name="Proux-Wera E."/>
            <person name="Oheigeartaigh S.S."/>
            <person name="Byrne K.P."/>
            <person name="Wolfe K.H."/>
        </authorList>
    </citation>
    <scope>NUCLEOTIDE SEQUENCE [LARGE SCALE GENOMIC DNA]</scope>
    <source>
        <strain evidence="10">ATCC 76901 / BCRC 22586 / CBS 4309 / NBRC 1992 / NRRL Y-12630</strain>
    </source>
</reference>
<evidence type="ECO:0000256" key="5">
    <source>
        <dbReference type="ARBA" id="ARBA00022884"/>
    </source>
</evidence>
<dbReference type="KEGG" id="ncs:NCAS_0D04130"/>
<name>G0VEK3_NAUCA</name>
<dbReference type="InterPro" id="IPR050079">
    <property type="entry name" value="DEAD_box_RNA_helicase"/>
</dbReference>
<keyword evidence="3" id="KW-0347">Helicase</keyword>
<organism evidence="9 10">
    <name type="scientific">Naumovozyma castellii</name>
    <name type="common">Yeast</name>
    <name type="synonym">Saccharomyces castellii</name>
    <dbReference type="NCBI Taxonomy" id="27288"/>
    <lineage>
        <taxon>Eukaryota</taxon>
        <taxon>Fungi</taxon>
        <taxon>Dikarya</taxon>
        <taxon>Ascomycota</taxon>
        <taxon>Saccharomycotina</taxon>
        <taxon>Saccharomycetes</taxon>
        <taxon>Saccharomycetales</taxon>
        <taxon>Saccharomycetaceae</taxon>
        <taxon>Naumovozyma</taxon>
    </lineage>
</organism>
<dbReference type="SUPFAM" id="SSF52540">
    <property type="entry name" value="P-loop containing nucleoside triphosphate hydrolases"/>
    <property type="match status" value="1"/>
</dbReference>
<evidence type="ECO:0000313" key="9">
    <source>
        <dbReference type="EMBL" id="CCC69994.1"/>
    </source>
</evidence>
<reference key="2">
    <citation type="submission" date="2011-08" db="EMBL/GenBank/DDBJ databases">
        <title>Genome sequence of Naumovozyma castellii.</title>
        <authorList>
            <person name="Gordon J.L."/>
            <person name="Armisen D."/>
            <person name="Proux-Wera E."/>
            <person name="OhEigeartaigh S.S."/>
            <person name="Byrne K.P."/>
            <person name="Wolfe K.H."/>
        </authorList>
    </citation>
    <scope>NUCLEOTIDE SEQUENCE</scope>
    <source>
        <strain>Type strain:CBS 4309</strain>
    </source>
</reference>
<dbReference type="Pfam" id="PF00271">
    <property type="entry name" value="Helicase_C"/>
    <property type="match status" value="1"/>
</dbReference>
<evidence type="ECO:0000256" key="6">
    <source>
        <dbReference type="SAM" id="MobiDB-lite"/>
    </source>
</evidence>
<dbReference type="PROSITE" id="PS51194">
    <property type="entry name" value="HELICASE_CTER"/>
    <property type="match status" value="1"/>
</dbReference>
<feature type="region of interest" description="Disordered" evidence="6">
    <location>
        <begin position="68"/>
        <end position="90"/>
    </location>
</feature>
<evidence type="ECO:0000259" key="8">
    <source>
        <dbReference type="PROSITE" id="PS51194"/>
    </source>
</evidence>
<dbReference type="CDD" id="cd18787">
    <property type="entry name" value="SF2_C_DEAD"/>
    <property type="match status" value="1"/>
</dbReference>
<feature type="compositionally biased region" description="Basic residues" evidence="6">
    <location>
        <begin position="68"/>
        <end position="77"/>
    </location>
</feature>
<dbReference type="GO" id="GO:0005759">
    <property type="term" value="C:mitochondrial matrix"/>
    <property type="evidence" value="ECO:0007669"/>
    <property type="project" value="EnsemblFungi"/>
</dbReference>
<dbReference type="GeneID" id="96903600"/>
<keyword evidence="5" id="KW-0694">RNA-binding</keyword>
<evidence type="ECO:0000256" key="4">
    <source>
        <dbReference type="ARBA" id="ARBA00022840"/>
    </source>
</evidence>
<dbReference type="PANTHER" id="PTHR47959:SF13">
    <property type="entry name" value="ATP-DEPENDENT RNA HELICASE RHLE"/>
    <property type="match status" value="1"/>
</dbReference>
<dbReference type="PROSITE" id="PS51192">
    <property type="entry name" value="HELICASE_ATP_BIND_1"/>
    <property type="match status" value="1"/>
</dbReference>
<evidence type="ECO:0000259" key="7">
    <source>
        <dbReference type="PROSITE" id="PS51192"/>
    </source>
</evidence>
<dbReference type="EMBL" id="HE576755">
    <property type="protein sequence ID" value="CCC69994.1"/>
    <property type="molecule type" value="Genomic_DNA"/>
</dbReference>
<evidence type="ECO:0008006" key="11">
    <source>
        <dbReference type="Google" id="ProtNLM"/>
    </source>
</evidence>
<dbReference type="AlphaFoldDB" id="G0VEK3"/>
<dbReference type="GO" id="GO:1990400">
    <property type="term" value="F:mitochondrial ribosomal large subunit rRNA binding"/>
    <property type="evidence" value="ECO:0007669"/>
    <property type="project" value="EnsemblFungi"/>
</dbReference>
<dbReference type="InterPro" id="IPR011545">
    <property type="entry name" value="DEAD/DEAH_box_helicase_dom"/>
</dbReference>
<accession>G0VEK3</accession>
<dbReference type="RefSeq" id="XP_003676355.1">
    <property type="nucleotide sequence ID" value="XM_003676307.1"/>
</dbReference>
<dbReference type="GO" id="GO:0006364">
    <property type="term" value="P:rRNA processing"/>
    <property type="evidence" value="ECO:0007669"/>
    <property type="project" value="UniProtKB-ARBA"/>
</dbReference>
<gene>
    <name evidence="9" type="primary">NCAS0D04130</name>
    <name evidence="9" type="ordered locus">NCAS_0D04130</name>
</gene>
<evidence type="ECO:0000256" key="3">
    <source>
        <dbReference type="ARBA" id="ARBA00022806"/>
    </source>
</evidence>
<protein>
    <recommendedName>
        <fullName evidence="11">RNA helicase</fullName>
    </recommendedName>
</protein>
<dbReference type="SMART" id="SM00487">
    <property type="entry name" value="DEXDc"/>
    <property type="match status" value="1"/>
</dbReference>
<dbReference type="GO" id="GO:0016787">
    <property type="term" value="F:hydrolase activity"/>
    <property type="evidence" value="ECO:0007669"/>
    <property type="project" value="UniProtKB-KW"/>
</dbReference>
<feature type="compositionally biased region" description="Polar residues" evidence="6">
    <location>
        <begin position="37"/>
        <end position="46"/>
    </location>
</feature>
<evidence type="ECO:0000256" key="2">
    <source>
        <dbReference type="ARBA" id="ARBA00022801"/>
    </source>
</evidence>
<dbReference type="FunCoup" id="G0VEK3">
    <property type="interactions" value="164"/>
</dbReference>
<feature type="domain" description="Helicase C-terminal" evidence="8">
    <location>
        <begin position="394"/>
        <end position="587"/>
    </location>
</feature>
<proteinExistence type="predicted"/>
<keyword evidence="2" id="KW-0378">Hydrolase</keyword>
<dbReference type="STRING" id="1064592.G0VEK3"/>
<dbReference type="GO" id="GO:0005829">
    <property type="term" value="C:cytosol"/>
    <property type="evidence" value="ECO:0007669"/>
    <property type="project" value="TreeGrafter"/>
</dbReference>
<dbReference type="SMART" id="SM00490">
    <property type="entry name" value="HELICc"/>
    <property type="match status" value="1"/>
</dbReference>
<dbReference type="InParanoid" id="G0VEK3"/>
<evidence type="ECO:0000313" key="10">
    <source>
        <dbReference type="Proteomes" id="UP000001640"/>
    </source>
</evidence>
<dbReference type="GO" id="GO:0003724">
    <property type="term" value="F:RNA helicase activity"/>
    <property type="evidence" value="ECO:0007669"/>
    <property type="project" value="EnsemblFungi"/>
</dbReference>